<name>Q0I5P2_HISS1</name>
<dbReference type="eggNOG" id="ENOG5031K7G">
    <property type="taxonomic scope" value="Bacteria"/>
</dbReference>
<dbReference type="HOGENOM" id="CLU_1774805_0_0_6"/>
<proteinExistence type="predicted"/>
<dbReference type="AlphaFoldDB" id="Q0I5P2"/>
<reference evidence="2" key="1">
    <citation type="submission" date="2006-08" db="EMBL/GenBank/DDBJ databases">
        <title>Complete genome sequence of Haemophilus somnus 129PT.</title>
        <authorList>
            <person name="Copeland A."/>
            <person name="Lucas S."/>
            <person name="Lapidus A."/>
            <person name="Barry K."/>
            <person name="Glavina del Rio T."/>
            <person name="Hammon N."/>
            <person name="Dalin E."/>
            <person name="Tice H."/>
            <person name="Pitluck S."/>
            <person name="Brettin T.S."/>
            <person name="Bruce D."/>
            <person name="Challacombe J.F."/>
            <person name="Chertkov O."/>
            <person name="Detter J.C."/>
            <person name="Gilna P."/>
            <person name="Han S."/>
            <person name="Misra M."/>
            <person name="Tapia R."/>
            <person name="Thayer N.N."/>
            <person name="Xie G."/>
            <person name="Inzana T.J."/>
            <person name="Duncan A.J."/>
            <person name="Siddaramppa S."/>
            <person name="Richardson P."/>
        </authorList>
    </citation>
    <scope>NUCLEOTIDE SEQUENCE</scope>
    <source>
        <strain evidence="2">129PT</strain>
    </source>
</reference>
<protein>
    <submittedName>
        <fullName evidence="2">Hemophilus-specific protein, uncharacterized</fullName>
    </submittedName>
</protein>
<feature type="transmembrane region" description="Helical" evidence="1">
    <location>
        <begin position="123"/>
        <end position="145"/>
    </location>
</feature>
<evidence type="ECO:0000313" key="2">
    <source>
        <dbReference type="EMBL" id="ABI26045.1"/>
    </source>
</evidence>
<keyword evidence="1" id="KW-0812">Transmembrane</keyword>
<keyword evidence="1" id="KW-1133">Transmembrane helix</keyword>
<dbReference type="KEGG" id="hso:HS_1777"/>
<accession>Q0I5P2</accession>
<evidence type="ECO:0000256" key="1">
    <source>
        <dbReference type="SAM" id="Phobius"/>
    </source>
</evidence>
<sequence>MCFLSHLFREKYPCRVFLLERIFNVNGEFIMNNSLPFDPLGSSQQPEKAQKSVSYIVGRGLGKAVVFARNKLSGVSQAVHHSIENDVKQRLAEQEAFHEMLHQQQEISYCEEIEKLKRRHLKVVLSMSFIGLLMGAVSTAILFWYY</sequence>
<dbReference type="EMBL" id="CP000436">
    <property type="protein sequence ID" value="ABI26045.1"/>
    <property type="molecule type" value="Genomic_DNA"/>
</dbReference>
<gene>
    <name evidence="2" type="ordered locus">HS_1777</name>
</gene>
<keyword evidence="1" id="KW-0472">Membrane</keyword>
<organism evidence="2">
    <name type="scientific">Histophilus somni (strain 129Pt)</name>
    <name type="common">Haemophilus somnus</name>
    <dbReference type="NCBI Taxonomy" id="205914"/>
    <lineage>
        <taxon>Bacteria</taxon>
        <taxon>Pseudomonadati</taxon>
        <taxon>Pseudomonadota</taxon>
        <taxon>Gammaproteobacteria</taxon>
        <taxon>Pasteurellales</taxon>
        <taxon>Pasteurellaceae</taxon>
        <taxon>Histophilus</taxon>
    </lineage>
</organism>